<dbReference type="AlphaFoldDB" id="A0A1C3K1D4"/>
<dbReference type="InterPro" id="IPR036890">
    <property type="entry name" value="HATPase_C_sf"/>
</dbReference>
<dbReference type="Pfam" id="PF08521">
    <property type="entry name" value="2CSK_N"/>
    <property type="match status" value="1"/>
</dbReference>
<accession>A0A1C3K1D4</accession>
<keyword evidence="5 12" id="KW-0808">Transferase</keyword>
<evidence type="ECO:0000256" key="6">
    <source>
        <dbReference type="ARBA" id="ARBA00022692"/>
    </source>
</evidence>
<sequence length="506" mass="55801">MKPHPANWRLFRLIDVVVPRVGIRPLLVALLLPGIIGLLMIDSWNDYRTLSEITAEAYDSSLLEPARVLESSVEFANDLTLRISAPMYAQVLLESRAGLRKYYRVEEIDPPIAPGRGSPVLPGRALIGMPDMPMPPQWPAEAGEPVFYDSVYRNDPVRVVAIWRDLFYRGAHRQVLVQVAESMGPRLNAEERGRQQEALRDARMVVLVVLLVWLGVALALRPLYRLRNEIRSRSPQDLKPLDPSRVPNEVVPLVEAVNHHIARYGDMLAEQSAFLADASHQLRTPLAIMLTQAEYALRERDPQRMREGLHALIEQLGRTRRLTEQLLSLAHASHEDERTAQAVDVDELARAVVLRYLPLAREKKQDLGCLTSPAPDADEGGARWPLVVQGIEAELQEALSNLVHNALHYAPPGACITVSVEPGETDVLLAVTDDGPGLEPGLRERAFGRFDRAGVEKGEGGSGSGLGLAIARAYARRNGGDATLEDGEVRADGGVGLRAVLRLPRG</sequence>
<evidence type="ECO:0000313" key="14">
    <source>
        <dbReference type="Proteomes" id="UP000078558"/>
    </source>
</evidence>
<dbReference type="InterPro" id="IPR050428">
    <property type="entry name" value="TCS_sensor_his_kinase"/>
</dbReference>
<dbReference type="EC" id="2.7.13.3" evidence="3"/>
<evidence type="ECO:0000256" key="4">
    <source>
        <dbReference type="ARBA" id="ARBA00022553"/>
    </source>
</evidence>
<dbReference type="GO" id="GO:0000155">
    <property type="term" value="F:phosphorelay sensor kinase activity"/>
    <property type="evidence" value="ECO:0007669"/>
    <property type="project" value="InterPro"/>
</dbReference>
<dbReference type="GO" id="GO:0005886">
    <property type="term" value="C:plasma membrane"/>
    <property type="evidence" value="ECO:0007669"/>
    <property type="project" value="TreeGrafter"/>
</dbReference>
<keyword evidence="4" id="KW-0597">Phosphoprotein</keyword>
<keyword evidence="14" id="KW-1185">Reference proteome</keyword>
<feature type="domain" description="Histidine kinase" evidence="11">
    <location>
        <begin position="277"/>
        <end position="506"/>
    </location>
</feature>
<evidence type="ECO:0000256" key="7">
    <source>
        <dbReference type="ARBA" id="ARBA00022777"/>
    </source>
</evidence>
<name>A0A1C3K1D4_9BURK</name>
<dbReference type="SMART" id="SM00388">
    <property type="entry name" value="HisKA"/>
    <property type="match status" value="1"/>
</dbReference>
<evidence type="ECO:0000256" key="5">
    <source>
        <dbReference type="ARBA" id="ARBA00022679"/>
    </source>
</evidence>
<dbReference type="InterPro" id="IPR036097">
    <property type="entry name" value="HisK_dim/P_sf"/>
</dbReference>
<comment type="subcellular location">
    <subcellularLocation>
        <location evidence="2">Membrane</location>
    </subcellularLocation>
</comment>
<keyword evidence="8 10" id="KW-1133">Transmembrane helix</keyword>
<dbReference type="InterPro" id="IPR004358">
    <property type="entry name" value="Sig_transdc_His_kin-like_C"/>
</dbReference>
<evidence type="ECO:0000256" key="1">
    <source>
        <dbReference type="ARBA" id="ARBA00000085"/>
    </source>
</evidence>
<dbReference type="SMART" id="SM00387">
    <property type="entry name" value="HATPase_c"/>
    <property type="match status" value="1"/>
</dbReference>
<dbReference type="Gene3D" id="1.10.287.130">
    <property type="match status" value="1"/>
</dbReference>
<proteinExistence type="predicted"/>
<dbReference type="InterPro" id="IPR003594">
    <property type="entry name" value="HATPase_dom"/>
</dbReference>
<dbReference type="EMBL" id="FLRC01000015">
    <property type="protein sequence ID" value="SBT25218.1"/>
    <property type="molecule type" value="Genomic_DNA"/>
</dbReference>
<dbReference type="Gene3D" id="3.30.565.10">
    <property type="entry name" value="Histidine kinase-like ATPase, C-terminal domain"/>
    <property type="match status" value="1"/>
</dbReference>
<evidence type="ECO:0000259" key="11">
    <source>
        <dbReference type="PROSITE" id="PS50109"/>
    </source>
</evidence>
<feature type="transmembrane region" description="Helical" evidence="10">
    <location>
        <begin position="204"/>
        <end position="224"/>
    </location>
</feature>
<evidence type="ECO:0000256" key="3">
    <source>
        <dbReference type="ARBA" id="ARBA00012438"/>
    </source>
</evidence>
<evidence type="ECO:0000256" key="9">
    <source>
        <dbReference type="ARBA" id="ARBA00023136"/>
    </source>
</evidence>
<keyword evidence="6 10" id="KW-0812">Transmembrane</keyword>
<dbReference type="SUPFAM" id="SSF55874">
    <property type="entry name" value="ATPase domain of HSP90 chaperone/DNA topoisomerase II/histidine kinase"/>
    <property type="match status" value="1"/>
</dbReference>
<dbReference type="PROSITE" id="PS50109">
    <property type="entry name" value="HIS_KIN"/>
    <property type="match status" value="1"/>
</dbReference>
<organism evidence="12 14">
    <name type="scientific">Orrella dioscoreae</name>
    <dbReference type="NCBI Taxonomy" id="1851544"/>
    <lineage>
        <taxon>Bacteria</taxon>
        <taxon>Pseudomonadati</taxon>
        <taxon>Pseudomonadota</taxon>
        <taxon>Betaproteobacteria</taxon>
        <taxon>Burkholderiales</taxon>
        <taxon>Alcaligenaceae</taxon>
        <taxon>Orrella</taxon>
    </lineage>
</organism>
<dbReference type="PANTHER" id="PTHR45436">
    <property type="entry name" value="SENSOR HISTIDINE KINASE YKOH"/>
    <property type="match status" value="1"/>
</dbReference>
<reference evidence="12 14" key="1">
    <citation type="submission" date="2016-06" db="EMBL/GenBank/DDBJ databases">
        <authorList>
            <person name="Kjaerup R.B."/>
            <person name="Dalgaard T.S."/>
            <person name="Juul-Madsen H.R."/>
        </authorList>
    </citation>
    <scope>NUCLEOTIDE SEQUENCE [LARGE SCALE GENOMIC DNA]</scope>
    <source>
        <strain evidence="12">Orrdi1</strain>
    </source>
</reference>
<dbReference type="PANTHER" id="PTHR45436:SF1">
    <property type="entry name" value="SENSOR PROTEIN QSEC"/>
    <property type="match status" value="1"/>
</dbReference>
<dbReference type="SUPFAM" id="SSF47384">
    <property type="entry name" value="Homodimeric domain of signal transducing histidine kinase"/>
    <property type="match status" value="1"/>
</dbReference>
<dbReference type="STRING" id="1851544.ODI_00317"/>
<dbReference type="CDD" id="cd00082">
    <property type="entry name" value="HisKA"/>
    <property type="match status" value="1"/>
</dbReference>
<dbReference type="InterPro" id="IPR003661">
    <property type="entry name" value="HisK_dim/P_dom"/>
</dbReference>
<dbReference type="Proteomes" id="UP000078558">
    <property type="component" value="Chromosome I"/>
</dbReference>
<keyword evidence="9 10" id="KW-0472">Membrane</keyword>
<evidence type="ECO:0000313" key="12">
    <source>
        <dbReference type="EMBL" id="SBT25218.1"/>
    </source>
</evidence>
<gene>
    <name evidence="12" type="ORF">ODI_00317</name>
    <name evidence="13" type="ORF">ODI_R0909</name>
</gene>
<evidence type="ECO:0000256" key="10">
    <source>
        <dbReference type="SAM" id="Phobius"/>
    </source>
</evidence>
<dbReference type="Pfam" id="PF02518">
    <property type="entry name" value="HATPase_c"/>
    <property type="match status" value="1"/>
</dbReference>
<dbReference type="Pfam" id="PF00512">
    <property type="entry name" value="HisKA"/>
    <property type="match status" value="1"/>
</dbReference>
<keyword evidence="7 12" id="KW-0418">Kinase</keyword>
<dbReference type="PRINTS" id="PR00344">
    <property type="entry name" value="BCTRLSENSOR"/>
</dbReference>
<feature type="transmembrane region" description="Helical" evidence="10">
    <location>
        <begin position="21"/>
        <end position="41"/>
    </location>
</feature>
<dbReference type="InterPro" id="IPR005467">
    <property type="entry name" value="His_kinase_dom"/>
</dbReference>
<comment type="catalytic activity">
    <reaction evidence="1">
        <text>ATP + protein L-histidine = ADP + protein N-phospho-L-histidine.</text>
        <dbReference type="EC" id="2.7.13.3"/>
    </reaction>
</comment>
<reference evidence="13 14" key="2">
    <citation type="submission" date="2017-08" db="EMBL/GenBank/DDBJ databases">
        <authorList>
            <person name="de Groot N.N."/>
        </authorList>
    </citation>
    <scope>NUCLEOTIDE SEQUENCE [LARGE SCALE GENOMIC DNA]</scope>
    <source>
        <strain evidence="13">Orrdi1</strain>
    </source>
</reference>
<dbReference type="CDD" id="cd00075">
    <property type="entry name" value="HATPase"/>
    <property type="match status" value="1"/>
</dbReference>
<protein>
    <recommendedName>
        <fullName evidence="3">histidine kinase</fullName>
        <ecNumber evidence="3">2.7.13.3</ecNumber>
    </recommendedName>
</protein>
<evidence type="ECO:0000256" key="2">
    <source>
        <dbReference type="ARBA" id="ARBA00004370"/>
    </source>
</evidence>
<dbReference type="EMBL" id="LT907988">
    <property type="protein sequence ID" value="SOE47564.1"/>
    <property type="molecule type" value="Genomic_DNA"/>
</dbReference>
<dbReference type="InterPro" id="IPR013727">
    <property type="entry name" value="2CSK_N"/>
</dbReference>
<evidence type="ECO:0000256" key="8">
    <source>
        <dbReference type="ARBA" id="ARBA00022989"/>
    </source>
</evidence>
<evidence type="ECO:0000313" key="13">
    <source>
        <dbReference type="EMBL" id="SOE47564.1"/>
    </source>
</evidence>
<dbReference type="KEGG" id="odi:ODI_R0909"/>